<dbReference type="SUPFAM" id="SSF51206">
    <property type="entry name" value="cAMP-binding domain-like"/>
    <property type="match status" value="1"/>
</dbReference>
<dbReference type="InterPro" id="IPR014710">
    <property type="entry name" value="RmlC-like_jellyroll"/>
</dbReference>
<gene>
    <name evidence="2" type="ORF">F0P94_01375</name>
</gene>
<dbReference type="Proteomes" id="UP000326570">
    <property type="component" value="Unassembled WGS sequence"/>
</dbReference>
<dbReference type="Gene3D" id="2.60.120.10">
    <property type="entry name" value="Jelly Rolls"/>
    <property type="match status" value="1"/>
</dbReference>
<name>A0A5N1J6L1_9BACT</name>
<evidence type="ECO:0000259" key="1">
    <source>
        <dbReference type="PROSITE" id="PS50042"/>
    </source>
</evidence>
<dbReference type="CDD" id="cd00038">
    <property type="entry name" value="CAP_ED"/>
    <property type="match status" value="1"/>
</dbReference>
<dbReference type="InterPro" id="IPR000595">
    <property type="entry name" value="cNMP-bd_dom"/>
</dbReference>
<evidence type="ECO:0000313" key="2">
    <source>
        <dbReference type="EMBL" id="KAA9345763.1"/>
    </source>
</evidence>
<protein>
    <submittedName>
        <fullName evidence="2">Crp/Fnr family transcriptional regulator</fullName>
    </submittedName>
</protein>
<reference evidence="2 3" key="1">
    <citation type="submission" date="2019-09" db="EMBL/GenBank/DDBJ databases">
        <title>Genome sequence of Adhaeribacter sp. M2.</title>
        <authorList>
            <person name="Srinivasan S."/>
        </authorList>
    </citation>
    <scope>NUCLEOTIDE SEQUENCE [LARGE SCALE GENOMIC DNA]</scope>
    <source>
        <strain evidence="2 3">M2</strain>
    </source>
</reference>
<keyword evidence="3" id="KW-1185">Reference proteome</keyword>
<comment type="caution">
    <text evidence="2">The sequence shown here is derived from an EMBL/GenBank/DDBJ whole genome shotgun (WGS) entry which is preliminary data.</text>
</comment>
<accession>A0A5N1J6L1</accession>
<dbReference type="PROSITE" id="PS50042">
    <property type="entry name" value="CNMP_BINDING_3"/>
    <property type="match status" value="1"/>
</dbReference>
<organism evidence="2 3">
    <name type="scientific">Adhaeribacter soli</name>
    <dbReference type="NCBI Taxonomy" id="2607655"/>
    <lineage>
        <taxon>Bacteria</taxon>
        <taxon>Pseudomonadati</taxon>
        <taxon>Bacteroidota</taxon>
        <taxon>Cytophagia</taxon>
        <taxon>Cytophagales</taxon>
        <taxon>Hymenobacteraceae</taxon>
        <taxon>Adhaeribacter</taxon>
    </lineage>
</organism>
<evidence type="ECO:0000313" key="3">
    <source>
        <dbReference type="Proteomes" id="UP000326570"/>
    </source>
</evidence>
<sequence>MAELLLRSFREKVSADEAELEICRRFFVPGELKKKQFLLREGEVCNRLAFVEKGALFSYSTTAKGAQNVIQFAFEGWWIADLYSFFTQEPSKLTIEALEDCQLLLIDRNSHQQLLATLPKYETYTRLLYQNAYIALQRRLESTIGLTAEEKYRRLLEQYPALLHRMPLQLIASYLGVTPETLSRIRKQIAS</sequence>
<dbReference type="Pfam" id="PF00027">
    <property type="entry name" value="cNMP_binding"/>
    <property type="match status" value="1"/>
</dbReference>
<dbReference type="InterPro" id="IPR018490">
    <property type="entry name" value="cNMP-bd_dom_sf"/>
</dbReference>
<proteinExistence type="predicted"/>
<dbReference type="EMBL" id="VTWT01000001">
    <property type="protein sequence ID" value="KAA9345763.1"/>
    <property type="molecule type" value="Genomic_DNA"/>
</dbReference>
<dbReference type="RefSeq" id="WP_150901906.1">
    <property type="nucleotide sequence ID" value="NZ_VTWT01000001.1"/>
</dbReference>
<dbReference type="AlphaFoldDB" id="A0A5N1J6L1"/>
<feature type="domain" description="Cyclic nucleotide-binding" evidence="1">
    <location>
        <begin position="5"/>
        <end position="115"/>
    </location>
</feature>